<organism evidence="2 3">
    <name type="scientific">Penicillium crustosum</name>
    <name type="common">Blue mold fungus</name>
    <dbReference type="NCBI Taxonomy" id="36656"/>
    <lineage>
        <taxon>Eukaryota</taxon>
        <taxon>Fungi</taxon>
        <taxon>Dikarya</taxon>
        <taxon>Ascomycota</taxon>
        <taxon>Pezizomycotina</taxon>
        <taxon>Eurotiomycetes</taxon>
        <taxon>Eurotiomycetidae</taxon>
        <taxon>Eurotiales</taxon>
        <taxon>Aspergillaceae</taxon>
        <taxon>Penicillium</taxon>
    </lineage>
</organism>
<evidence type="ECO:0000256" key="1">
    <source>
        <dbReference type="SAM" id="MobiDB-lite"/>
    </source>
</evidence>
<evidence type="ECO:0000313" key="3">
    <source>
        <dbReference type="Proteomes" id="UP000701341"/>
    </source>
</evidence>
<dbReference type="Proteomes" id="UP000701341">
    <property type="component" value="Unassembled WGS sequence"/>
</dbReference>
<dbReference type="EMBL" id="JAAOZQ010000098">
    <property type="protein sequence ID" value="KAF7518545.1"/>
    <property type="molecule type" value="Genomic_DNA"/>
</dbReference>
<gene>
    <name evidence="2" type="ORF">PCG10_010679</name>
</gene>
<evidence type="ECO:0000313" key="2">
    <source>
        <dbReference type="EMBL" id="KAF7518545.1"/>
    </source>
</evidence>
<proteinExistence type="predicted"/>
<feature type="region of interest" description="Disordered" evidence="1">
    <location>
        <begin position="1"/>
        <end position="65"/>
    </location>
</feature>
<comment type="caution">
    <text evidence="2">The sequence shown here is derived from an EMBL/GenBank/DDBJ whole genome shotgun (WGS) entry which is preliminary data.</text>
</comment>
<accession>A0A9P5L0K3</accession>
<name>A0A9P5L0K3_PENCR</name>
<dbReference type="AlphaFoldDB" id="A0A9P5L0K3"/>
<keyword evidence="3" id="KW-1185">Reference proteome</keyword>
<reference evidence="2" key="1">
    <citation type="submission" date="2020-02" db="EMBL/GenBank/DDBJ databases">
        <authorList>
            <person name="Lichtner F.J."/>
        </authorList>
    </citation>
    <scope>NUCLEOTIDE SEQUENCE</scope>
    <source>
        <strain evidence="2">G10</strain>
    </source>
</reference>
<protein>
    <submittedName>
        <fullName evidence="2">Uncharacterized protein</fullName>
    </submittedName>
</protein>
<sequence length="103" mass="11435">MGPESDSDYRPSSPLSEPPIEEGRLQVSNLPDVPHQMYDTVRGRQTRQAPIQTKQGERIASVKSHSPHLFGKKVETIEVASHNATMRNFALSSVYSGYKLAVL</sequence>